<dbReference type="Proteomes" id="UP000298860">
    <property type="component" value="Unassembled WGS sequence"/>
</dbReference>
<dbReference type="Gene3D" id="3.90.550.10">
    <property type="entry name" value="Spore Coat Polysaccharide Biosynthesis Protein SpsA, Chain A"/>
    <property type="match status" value="1"/>
</dbReference>
<comment type="caution">
    <text evidence="3">The sequence shown here is derived from an EMBL/GenBank/DDBJ whole genome shotgun (WGS) entry which is preliminary data.</text>
</comment>
<evidence type="ECO:0000256" key="1">
    <source>
        <dbReference type="ARBA" id="ARBA00022679"/>
    </source>
</evidence>
<keyword evidence="4" id="KW-1185">Reference proteome</keyword>
<proteinExistence type="predicted"/>
<dbReference type="PANTHER" id="PTHR32125">
    <property type="entry name" value="2-C-METHYL-D-ERYTHRITOL 4-PHOSPHATE CYTIDYLYLTRANSFERASE, CHLOROPLASTIC"/>
    <property type="match status" value="1"/>
</dbReference>
<keyword evidence="1 3" id="KW-0808">Transferase</keyword>
<dbReference type="InterPro" id="IPR029044">
    <property type="entry name" value="Nucleotide-diphossugar_trans"/>
</dbReference>
<evidence type="ECO:0000256" key="2">
    <source>
        <dbReference type="ARBA" id="ARBA00022695"/>
    </source>
</evidence>
<organism evidence="3 4">
    <name type="scientific">Gandjariella thermophila</name>
    <dbReference type="NCBI Taxonomy" id="1931992"/>
    <lineage>
        <taxon>Bacteria</taxon>
        <taxon>Bacillati</taxon>
        <taxon>Actinomycetota</taxon>
        <taxon>Actinomycetes</taxon>
        <taxon>Pseudonocardiales</taxon>
        <taxon>Pseudonocardiaceae</taxon>
        <taxon>Gandjariella</taxon>
    </lineage>
</organism>
<gene>
    <name evidence="3" type="primary">ispD</name>
    <name evidence="3" type="ORF">GTS_24540</name>
</gene>
<evidence type="ECO:0000313" key="3">
    <source>
        <dbReference type="EMBL" id="GDY30821.1"/>
    </source>
</evidence>
<dbReference type="EMBL" id="BJFL01000009">
    <property type="protein sequence ID" value="GDY30821.1"/>
    <property type="molecule type" value="Genomic_DNA"/>
</dbReference>
<protein>
    <submittedName>
        <fullName evidence="3">2-C-methyl-D-erythritol 4-phosphate cytidylyltransferase</fullName>
    </submittedName>
</protein>
<name>A0A4D4J2X4_9PSEU</name>
<dbReference type="PANTHER" id="PTHR32125:SF4">
    <property type="entry name" value="2-C-METHYL-D-ERYTHRITOL 4-PHOSPHATE CYTIDYLYLTRANSFERASE, CHLOROPLASTIC"/>
    <property type="match status" value="1"/>
</dbReference>
<reference evidence="4" key="1">
    <citation type="submission" date="2019-04" db="EMBL/GenBank/DDBJ databases">
        <title>Draft genome sequence of Pseudonocardiaceae bacterium SL3-2-4.</title>
        <authorList>
            <person name="Ningsih F."/>
            <person name="Yokota A."/>
            <person name="Sakai Y."/>
            <person name="Nanatani K."/>
            <person name="Yabe S."/>
            <person name="Oetari A."/>
            <person name="Sjamsuridzal W."/>
        </authorList>
    </citation>
    <scope>NUCLEOTIDE SEQUENCE [LARGE SCALE GENOMIC DNA]</scope>
    <source>
        <strain evidence="4">SL3-2-4</strain>
    </source>
</reference>
<dbReference type="AlphaFoldDB" id="A0A4D4J2X4"/>
<dbReference type="GO" id="GO:0050518">
    <property type="term" value="F:2-C-methyl-D-erythritol 4-phosphate cytidylyltransferase activity"/>
    <property type="evidence" value="ECO:0007669"/>
    <property type="project" value="TreeGrafter"/>
</dbReference>
<sequence>MSVQVVALVPVAGRGDRPGTDVPGALVSVGGAPLLVHAVNGLLESGRVHQVVAAAAPSDVDTVTAALASAGAAVRVVTGGPGESLRAALASAPEAGVALVHDATRAFTPPELVGTVVDAVLAGGRVVIPVLPVTDTVKRVDPDGRVLATPDRAGLRTVQTPQGFAVDVLRAAPDLADLVGAAGGAALADRLDEKIVTVPGHPYAMRIATPFDLAVAEALLSGPDRSTSG</sequence>
<evidence type="ECO:0000313" key="4">
    <source>
        <dbReference type="Proteomes" id="UP000298860"/>
    </source>
</evidence>
<dbReference type="InterPro" id="IPR050088">
    <property type="entry name" value="IspD/TarI_cytidylyltransf_bact"/>
</dbReference>
<dbReference type="Pfam" id="PF01128">
    <property type="entry name" value="IspD"/>
    <property type="match status" value="1"/>
</dbReference>
<accession>A0A4D4J2X4</accession>
<dbReference type="InterPro" id="IPR034683">
    <property type="entry name" value="IspD/TarI"/>
</dbReference>
<dbReference type="SUPFAM" id="SSF53448">
    <property type="entry name" value="Nucleotide-diphospho-sugar transferases"/>
    <property type="match status" value="1"/>
</dbReference>
<keyword evidence="2 3" id="KW-0548">Nucleotidyltransferase</keyword>